<feature type="domain" description="FAST kinase-like protein subdomain 2" evidence="1">
    <location>
        <begin position="254"/>
        <end position="337"/>
    </location>
</feature>
<gene>
    <name evidence="2" type="ORF">FSP39_025222</name>
</gene>
<evidence type="ECO:0000259" key="1">
    <source>
        <dbReference type="Pfam" id="PF08368"/>
    </source>
</evidence>
<dbReference type="SUPFAM" id="SSF52540">
    <property type="entry name" value="P-loop containing nucleoside triphosphate hydrolases"/>
    <property type="match status" value="1"/>
</dbReference>
<evidence type="ECO:0000313" key="2">
    <source>
        <dbReference type="EMBL" id="KAK3106687.1"/>
    </source>
</evidence>
<organism evidence="2 3">
    <name type="scientific">Pinctada imbricata</name>
    <name type="common">Atlantic pearl-oyster</name>
    <name type="synonym">Pinctada martensii</name>
    <dbReference type="NCBI Taxonomy" id="66713"/>
    <lineage>
        <taxon>Eukaryota</taxon>
        <taxon>Metazoa</taxon>
        <taxon>Spiralia</taxon>
        <taxon>Lophotrochozoa</taxon>
        <taxon>Mollusca</taxon>
        <taxon>Bivalvia</taxon>
        <taxon>Autobranchia</taxon>
        <taxon>Pteriomorphia</taxon>
        <taxon>Pterioida</taxon>
        <taxon>Pterioidea</taxon>
        <taxon>Pteriidae</taxon>
        <taxon>Pinctada</taxon>
    </lineage>
</organism>
<dbReference type="EMBL" id="VSWD01000003">
    <property type="protein sequence ID" value="KAK3106687.1"/>
    <property type="molecule type" value="Genomic_DNA"/>
</dbReference>
<dbReference type="PANTHER" id="PTHR10704:SF44">
    <property type="entry name" value="LD35051P-RELATED"/>
    <property type="match status" value="1"/>
</dbReference>
<dbReference type="InterPro" id="IPR051135">
    <property type="entry name" value="Gal/GlcNAc/GalNAc_ST"/>
</dbReference>
<dbReference type="GO" id="GO:0006044">
    <property type="term" value="P:N-acetylglucosamine metabolic process"/>
    <property type="evidence" value="ECO:0007669"/>
    <property type="project" value="TreeGrafter"/>
</dbReference>
<dbReference type="InterPro" id="IPR013579">
    <property type="entry name" value="FAST_2"/>
</dbReference>
<comment type="caution">
    <text evidence="2">The sequence shown here is derived from an EMBL/GenBank/DDBJ whole genome shotgun (WGS) entry which is preliminary data.</text>
</comment>
<name>A0AA89C5A6_PINIB</name>
<proteinExistence type="predicted"/>
<dbReference type="PANTHER" id="PTHR10704">
    <property type="entry name" value="CARBOHYDRATE SULFOTRANSFERASE"/>
    <property type="match status" value="1"/>
</dbReference>
<protein>
    <recommendedName>
        <fullName evidence="1">FAST kinase-like protein subdomain 2 domain-containing protein</fullName>
    </recommendedName>
</protein>
<dbReference type="GO" id="GO:0001517">
    <property type="term" value="F:N-acetylglucosamine 6-O-sulfotransferase activity"/>
    <property type="evidence" value="ECO:0007669"/>
    <property type="project" value="TreeGrafter"/>
</dbReference>
<dbReference type="GO" id="GO:0006790">
    <property type="term" value="P:sulfur compound metabolic process"/>
    <property type="evidence" value="ECO:0007669"/>
    <property type="project" value="TreeGrafter"/>
</dbReference>
<sequence>MKKALQFAWLDISNAEQLAKFLKIFTRPDPKFIPKLESKILDFIDDMSLREIIEVLKFLERSGNRDMKILRYCAHNLQKPDIHVARISEIRDILYCFSRLNFMQENILKTLAEKLVSGLKTDSFSYHTTNVLKTLDSINHSFASLRYYDKRFISIVLNHLNSTNSQISQKQAASFLFAFAKSGISLSHKSTMQKLVDVATKNSQMRDHSPVAWLRLVWSTCVLAVGSEELVSGVLDKYFVNQVVGGKNKTNHLMLRNIDSYAKHCIENYRGNRLTDQVEPLDQQHQETFEESSGVQLREFRSVIQRMAPDESYVEIGKRFPEGFTIDAVVCLDDFGKIQSPSVKGTRRVAIKYLTFYETLMPVGAPNGASKLMRNQLNKMGYRVLFESRGIVKALCLAYTRALCLFKESRGLVKALCLAYTRAPCLSKESRGIVKALCLAYTLSLTAAQDFMNLDRKQLPKAVHQVYCSRPDRSYKIATTGGHIFEFLTERSNAIKNYPAIIVSSYLRSGSSFTADMMHQSNDVFYMYEPFKPFSPGYFKSGKFCSNVNNHCRDPIGWRSDPRVVQRVFDQILSCDFNLVPPPVIRMARLKYSTSKDYEKLNSCADKHELKFCVTSMETTCRRKIKLIKTIRLSMEFLSRMLPVYSHLKIILLLRDPRGVMTSRRKGSFFNETEIRQIANNTCMRMYNDIIWAMQLQLYYPERVKIVLYDSIAEQPFKAMENLYKFTGLTLTNKIREYVFNITAAGHKSNGYYKTVRKNSTVTAHAWRDIISWKMAKAIDQSCSLLYDTIGLIPFSFRKQLRDFENFNTRKRVTEMFGDFI</sequence>
<dbReference type="AlphaFoldDB" id="A0AA89C5A6"/>
<keyword evidence="3" id="KW-1185">Reference proteome</keyword>
<dbReference type="Pfam" id="PF08368">
    <property type="entry name" value="FAST_2"/>
    <property type="match status" value="1"/>
</dbReference>
<dbReference type="Gene3D" id="3.40.50.300">
    <property type="entry name" value="P-loop containing nucleotide triphosphate hydrolases"/>
    <property type="match status" value="1"/>
</dbReference>
<reference evidence="2" key="1">
    <citation type="submission" date="2019-08" db="EMBL/GenBank/DDBJ databases">
        <title>The improved chromosome-level genome for the pearl oyster Pinctada fucata martensii using PacBio sequencing and Hi-C.</title>
        <authorList>
            <person name="Zheng Z."/>
        </authorList>
    </citation>
    <scope>NUCLEOTIDE SEQUENCE</scope>
    <source>
        <strain evidence="2">ZZ-2019</strain>
        <tissue evidence="2">Adductor muscle</tissue>
    </source>
</reference>
<dbReference type="Pfam" id="PF13469">
    <property type="entry name" value="Sulfotransfer_3"/>
    <property type="match status" value="1"/>
</dbReference>
<accession>A0AA89C5A6</accession>
<dbReference type="InterPro" id="IPR027417">
    <property type="entry name" value="P-loop_NTPase"/>
</dbReference>
<evidence type="ECO:0000313" key="3">
    <source>
        <dbReference type="Proteomes" id="UP001186944"/>
    </source>
</evidence>
<dbReference type="Proteomes" id="UP001186944">
    <property type="component" value="Unassembled WGS sequence"/>
</dbReference>